<feature type="compositionally biased region" description="Low complexity" evidence="8">
    <location>
        <begin position="313"/>
        <end position="322"/>
    </location>
</feature>
<feature type="compositionally biased region" description="Polar residues" evidence="8">
    <location>
        <begin position="286"/>
        <end position="297"/>
    </location>
</feature>
<dbReference type="InterPro" id="IPR028290">
    <property type="entry name" value="WASH1"/>
</dbReference>
<accession>A0A3Q1FZZ5</accession>
<feature type="compositionally biased region" description="Pro residues" evidence="8">
    <location>
        <begin position="299"/>
        <end position="312"/>
    </location>
</feature>
<dbReference type="InParanoid" id="A0A3Q1FZZ5"/>
<evidence type="ECO:0000313" key="11">
    <source>
        <dbReference type="Proteomes" id="UP000257200"/>
    </source>
</evidence>
<feature type="region of interest" description="Disordered" evidence="8">
    <location>
        <begin position="267"/>
        <end position="443"/>
    </location>
</feature>
<feature type="compositionally biased region" description="Basic and acidic residues" evidence="8">
    <location>
        <begin position="357"/>
        <end position="372"/>
    </location>
</feature>
<sequence>FCRMAEKHCLEGQVYSVPLIQPDLRREEAVQQITDALLYLETISTDIFRRVSESVEKNRHQLKSVTDRIRLAQARVDKIKGSKKATKVFSSAKYPAPDRLQDYSSIFTGATDPSSQSRPRHRIQNKLRPFDEKALQEKLMYFPVCVSNKKRSEDETEEGLGSLPRNISSVSSLLLFNTTENLYKKYVFLDPLAGAVTKTHTTLETEKEEKPFDAPLSITKREQLERQTAENYFYVPDLGQVPEIDVPSYLPDLPGIADDLSYSADLGPGFAPSGPTHNIPELPSFSEESNTSGTQLQPTAPPPPPPPPPPPSSTSSTPTSCPVSGAPSEVVQPSDGRASLLESIRNAGGIGKAKLRNVKERKMEKKKQKEQEQVGVASSGGDFMSDLFNKLAMRRKGISGKGPAGGESSDAPSGTSGAFARMSDVIPPLPAPQSATDDDDWEA</sequence>
<keyword evidence="7" id="KW-0009">Actin-binding</keyword>
<reference evidence="10" key="1">
    <citation type="submission" date="2025-08" db="UniProtKB">
        <authorList>
            <consortium name="Ensembl"/>
        </authorList>
    </citation>
    <scope>IDENTIFICATION</scope>
</reference>
<dbReference type="FunCoup" id="A0A3Q1FZZ5">
    <property type="interactions" value="544"/>
</dbReference>
<evidence type="ECO:0000256" key="2">
    <source>
        <dbReference type="ARBA" id="ARBA00004565"/>
    </source>
</evidence>
<keyword evidence="11" id="KW-1185">Reference proteome</keyword>
<dbReference type="STRING" id="80966.ENSAPOP00000011805"/>
<dbReference type="GO" id="GO:0032456">
    <property type="term" value="P:endocytic recycling"/>
    <property type="evidence" value="ECO:0007669"/>
    <property type="project" value="TreeGrafter"/>
</dbReference>
<dbReference type="InterPro" id="IPR021854">
    <property type="entry name" value="WASH1_WAHD"/>
</dbReference>
<dbReference type="Proteomes" id="UP000257200">
    <property type="component" value="Unplaced"/>
</dbReference>
<evidence type="ECO:0000256" key="4">
    <source>
        <dbReference type="ARBA" id="ARBA00022448"/>
    </source>
</evidence>
<dbReference type="PANTHER" id="PTHR23331:SF5">
    <property type="entry name" value="WAS PROTEIN FAMILY HOMOLOG 2-RELATED"/>
    <property type="match status" value="1"/>
</dbReference>
<dbReference type="GO" id="GO:0055038">
    <property type="term" value="C:recycling endosome membrane"/>
    <property type="evidence" value="ECO:0007669"/>
    <property type="project" value="UniProtKB-SubCell"/>
</dbReference>
<evidence type="ECO:0000256" key="6">
    <source>
        <dbReference type="ARBA" id="ARBA00023136"/>
    </source>
</evidence>
<evidence type="ECO:0000256" key="8">
    <source>
        <dbReference type="SAM" id="MobiDB-lite"/>
    </source>
</evidence>
<name>A0A3Q1FZZ5_9TELE</name>
<dbReference type="GO" id="GO:0003779">
    <property type="term" value="F:actin binding"/>
    <property type="evidence" value="ECO:0007669"/>
    <property type="project" value="UniProtKB-KW"/>
</dbReference>
<dbReference type="GeneTree" id="ENSGT00390000016717"/>
<dbReference type="GO" id="GO:0042147">
    <property type="term" value="P:retrograde transport, endosome to Golgi"/>
    <property type="evidence" value="ECO:0007669"/>
    <property type="project" value="TreeGrafter"/>
</dbReference>
<proteinExistence type="inferred from homology"/>
<comment type="subcellular location">
    <subcellularLocation>
        <location evidence="1">Early endosome membrane</location>
    </subcellularLocation>
    <subcellularLocation>
        <location evidence="2">Recycling endosome membrane</location>
    </subcellularLocation>
</comment>
<dbReference type="GO" id="GO:0043014">
    <property type="term" value="F:alpha-tubulin binding"/>
    <property type="evidence" value="ECO:0007669"/>
    <property type="project" value="InterPro"/>
</dbReference>
<keyword evidence="6" id="KW-0472">Membrane</keyword>
<evidence type="ECO:0000256" key="5">
    <source>
        <dbReference type="ARBA" id="ARBA00022753"/>
    </source>
</evidence>
<evidence type="ECO:0000256" key="1">
    <source>
        <dbReference type="ARBA" id="ARBA00004146"/>
    </source>
</evidence>
<evidence type="ECO:0000256" key="7">
    <source>
        <dbReference type="ARBA" id="ARBA00023203"/>
    </source>
</evidence>
<organism evidence="10 11">
    <name type="scientific">Acanthochromis polyacanthus</name>
    <name type="common">spiny chromis</name>
    <dbReference type="NCBI Taxonomy" id="80966"/>
    <lineage>
        <taxon>Eukaryota</taxon>
        <taxon>Metazoa</taxon>
        <taxon>Chordata</taxon>
        <taxon>Craniata</taxon>
        <taxon>Vertebrata</taxon>
        <taxon>Euteleostomi</taxon>
        <taxon>Actinopterygii</taxon>
        <taxon>Neopterygii</taxon>
        <taxon>Teleostei</taxon>
        <taxon>Neoteleostei</taxon>
        <taxon>Acanthomorphata</taxon>
        <taxon>Ovalentaria</taxon>
        <taxon>Pomacentridae</taxon>
        <taxon>Acanthochromis</taxon>
    </lineage>
</organism>
<dbReference type="Pfam" id="PF11945">
    <property type="entry name" value="WASH_WAHD"/>
    <property type="match status" value="1"/>
</dbReference>
<evidence type="ECO:0000259" key="9">
    <source>
        <dbReference type="Pfam" id="PF11945"/>
    </source>
</evidence>
<dbReference type="GO" id="GO:0005829">
    <property type="term" value="C:cytosol"/>
    <property type="evidence" value="ECO:0007669"/>
    <property type="project" value="GOC"/>
</dbReference>
<dbReference type="GO" id="GO:0006887">
    <property type="term" value="P:exocytosis"/>
    <property type="evidence" value="ECO:0007669"/>
    <property type="project" value="TreeGrafter"/>
</dbReference>
<protein>
    <submittedName>
        <fullName evidence="10">WAS protein family homolog 1</fullName>
    </submittedName>
</protein>
<evidence type="ECO:0000313" key="10">
    <source>
        <dbReference type="Ensembl" id="ENSAPOP00000011805.1"/>
    </source>
</evidence>
<dbReference type="Ensembl" id="ENSAPOT00000019502.1">
    <property type="protein sequence ID" value="ENSAPOP00000011805.1"/>
    <property type="gene ID" value="ENSAPOG00000014463.1"/>
</dbReference>
<comment type="similarity">
    <text evidence="3">Belongs to the WASH1 family.</text>
</comment>
<dbReference type="GO" id="GO:0043015">
    <property type="term" value="F:gamma-tubulin binding"/>
    <property type="evidence" value="ECO:0007669"/>
    <property type="project" value="TreeGrafter"/>
</dbReference>
<feature type="domain" description="WASH1 WAHD" evidence="9">
    <location>
        <begin position="13"/>
        <end position="291"/>
    </location>
</feature>
<dbReference type="PANTHER" id="PTHR23331">
    <property type="entry name" value="CXYORF1"/>
    <property type="match status" value="1"/>
</dbReference>
<keyword evidence="5" id="KW-0967">Endosome</keyword>
<dbReference type="GO" id="GO:0031901">
    <property type="term" value="C:early endosome membrane"/>
    <property type="evidence" value="ECO:0007669"/>
    <property type="project" value="UniProtKB-SubCell"/>
</dbReference>
<dbReference type="AlphaFoldDB" id="A0A3Q1FZZ5"/>
<reference evidence="10" key="2">
    <citation type="submission" date="2025-09" db="UniProtKB">
        <authorList>
            <consortium name="Ensembl"/>
        </authorList>
    </citation>
    <scope>IDENTIFICATION</scope>
</reference>
<dbReference type="GO" id="GO:0034314">
    <property type="term" value="P:Arp2/3 complex-mediated actin nucleation"/>
    <property type="evidence" value="ECO:0007669"/>
    <property type="project" value="InterPro"/>
</dbReference>
<dbReference type="GO" id="GO:0071203">
    <property type="term" value="C:WASH complex"/>
    <property type="evidence" value="ECO:0007669"/>
    <property type="project" value="InterPro"/>
</dbReference>
<evidence type="ECO:0000256" key="3">
    <source>
        <dbReference type="ARBA" id="ARBA00005602"/>
    </source>
</evidence>
<keyword evidence="4" id="KW-0813">Transport</keyword>